<protein>
    <submittedName>
        <fullName evidence="2">Uncharacterized protein</fullName>
    </submittedName>
</protein>
<evidence type="ECO:0000313" key="2">
    <source>
        <dbReference type="EMBL" id="KAK7342859.1"/>
    </source>
</evidence>
<dbReference type="AlphaFoldDB" id="A0AAN9QP22"/>
<organism evidence="2 3">
    <name type="scientific">Phaseolus coccineus</name>
    <name type="common">Scarlet runner bean</name>
    <name type="synonym">Phaseolus multiflorus</name>
    <dbReference type="NCBI Taxonomy" id="3886"/>
    <lineage>
        <taxon>Eukaryota</taxon>
        <taxon>Viridiplantae</taxon>
        <taxon>Streptophyta</taxon>
        <taxon>Embryophyta</taxon>
        <taxon>Tracheophyta</taxon>
        <taxon>Spermatophyta</taxon>
        <taxon>Magnoliopsida</taxon>
        <taxon>eudicotyledons</taxon>
        <taxon>Gunneridae</taxon>
        <taxon>Pentapetalae</taxon>
        <taxon>rosids</taxon>
        <taxon>fabids</taxon>
        <taxon>Fabales</taxon>
        <taxon>Fabaceae</taxon>
        <taxon>Papilionoideae</taxon>
        <taxon>50 kb inversion clade</taxon>
        <taxon>NPAAA clade</taxon>
        <taxon>indigoferoid/millettioid clade</taxon>
        <taxon>Phaseoleae</taxon>
        <taxon>Phaseolus</taxon>
    </lineage>
</organism>
<name>A0AAN9QP22_PHACN</name>
<evidence type="ECO:0000256" key="1">
    <source>
        <dbReference type="SAM" id="MobiDB-lite"/>
    </source>
</evidence>
<dbReference type="Proteomes" id="UP001374584">
    <property type="component" value="Unassembled WGS sequence"/>
</dbReference>
<keyword evidence="3" id="KW-1185">Reference proteome</keyword>
<reference evidence="2 3" key="1">
    <citation type="submission" date="2024-01" db="EMBL/GenBank/DDBJ databases">
        <title>The genomes of 5 underutilized Papilionoideae crops provide insights into root nodulation and disease resistanc.</title>
        <authorList>
            <person name="Jiang F."/>
        </authorList>
    </citation>
    <scope>NUCLEOTIDE SEQUENCE [LARGE SCALE GENOMIC DNA]</scope>
    <source>
        <strain evidence="2">JINMINGXINNONG_FW02</strain>
        <tissue evidence="2">Leaves</tissue>
    </source>
</reference>
<gene>
    <name evidence="2" type="ORF">VNO80_25815</name>
</gene>
<proteinExistence type="predicted"/>
<evidence type="ECO:0000313" key="3">
    <source>
        <dbReference type="Proteomes" id="UP001374584"/>
    </source>
</evidence>
<sequence length="73" mass="8461">MSQSRDTEMKKKKRKWCVGPQHSGRIKEERETAVAATLHPTATFARVLRVRFCRTPFAFTYSLTPRATYTLIT</sequence>
<dbReference type="EMBL" id="JAYMYR010000009">
    <property type="protein sequence ID" value="KAK7342859.1"/>
    <property type="molecule type" value="Genomic_DNA"/>
</dbReference>
<feature type="region of interest" description="Disordered" evidence="1">
    <location>
        <begin position="1"/>
        <end position="24"/>
    </location>
</feature>
<accession>A0AAN9QP22</accession>
<comment type="caution">
    <text evidence="2">The sequence shown here is derived from an EMBL/GenBank/DDBJ whole genome shotgun (WGS) entry which is preliminary data.</text>
</comment>